<name>A0A1E3P075_WICAA</name>
<feature type="compositionally biased region" description="Low complexity" evidence="1">
    <location>
        <begin position="1"/>
        <end position="24"/>
    </location>
</feature>
<keyword evidence="4" id="KW-1185">Reference proteome</keyword>
<dbReference type="RefSeq" id="XP_019038046.1">
    <property type="nucleotide sequence ID" value="XM_019185729.1"/>
</dbReference>
<evidence type="ECO:0000256" key="2">
    <source>
        <dbReference type="SAM" id="Phobius"/>
    </source>
</evidence>
<accession>A0A1E3P075</accession>
<dbReference type="GeneID" id="30202975"/>
<protein>
    <submittedName>
        <fullName evidence="3">Uncharacterized protein</fullName>
    </submittedName>
</protein>
<dbReference type="AlphaFoldDB" id="A0A1E3P075"/>
<sequence length="216" mass="25086">MLRQIQAQSTTNNSSQQSQAQTTSHFQEIGTNQNHHDRHQQGKITTQASTDTMDVTNMIDYNTIHLFTMSSNLIDPKGCIKFGNYTIAGVIKFLVELNTFCFGESTKSFDTLSKPQTQTLLLKFKQNVIFTELHSSHDDLQSSDNFIFNKAGVYFPFRYWFQRRKVLNNHSLEILVPMRFMLGYYYLVFIIPFTYYWESFPVVTLGLLFFICSLCS</sequence>
<feature type="transmembrane region" description="Helical" evidence="2">
    <location>
        <begin position="172"/>
        <end position="193"/>
    </location>
</feature>
<feature type="region of interest" description="Disordered" evidence="1">
    <location>
        <begin position="30"/>
        <end position="49"/>
    </location>
</feature>
<dbReference type="Proteomes" id="UP000094112">
    <property type="component" value="Unassembled WGS sequence"/>
</dbReference>
<feature type="region of interest" description="Disordered" evidence="1">
    <location>
        <begin position="1"/>
        <end position="25"/>
    </location>
</feature>
<reference evidence="3 4" key="1">
    <citation type="journal article" date="2016" name="Proc. Natl. Acad. Sci. U.S.A.">
        <title>Comparative genomics of biotechnologically important yeasts.</title>
        <authorList>
            <person name="Riley R."/>
            <person name="Haridas S."/>
            <person name="Wolfe K.H."/>
            <person name="Lopes M.R."/>
            <person name="Hittinger C.T."/>
            <person name="Goeker M."/>
            <person name="Salamov A.A."/>
            <person name="Wisecaver J.H."/>
            <person name="Long T.M."/>
            <person name="Calvey C.H."/>
            <person name="Aerts A.L."/>
            <person name="Barry K.W."/>
            <person name="Choi C."/>
            <person name="Clum A."/>
            <person name="Coughlan A.Y."/>
            <person name="Deshpande S."/>
            <person name="Douglass A.P."/>
            <person name="Hanson S.J."/>
            <person name="Klenk H.-P."/>
            <person name="LaButti K.M."/>
            <person name="Lapidus A."/>
            <person name="Lindquist E.A."/>
            <person name="Lipzen A.M."/>
            <person name="Meier-Kolthoff J.P."/>
            <person name="Ohm R.A."/>
            <person name="Otillar R.P."/>
            <person name="Pangilinan J.L."/>
            <person name="Peng Y."/>
            <person name="Rokas A."/>
            <person name="Rosa C.A."/>
            <person name="Scheuner C."/>
            <person name="Sibirny A.A."/>
            <person name="Slot J.C."/>
            <person name="Stielow J.B."/>
            <person name="Sun H."/>
            <person name="Kurtzman C.P."/>
            <person name="Blackwell M."/>
            <person name="Grigoriev I.V."/>
            <person name="Jeffries T.W."/>
        </authorList>
    </citation>
    <scope>NUCLEOTIDE SEQUENCE [LARGE SCALE GENOMIC DNA]</scope>
    <source>
        <strain evidence="4">ATCC 58044 / CBS 1984 / NCYC 433 / NRRL Y-366-8</strain>
    </source>
</reference>
<keyword evidence="2" id="KW-0472">Membrane</keyword>
<evidence type="ECO:0000256" key="1">
    <source>
        <dbReference type="SAM" id="MobiDB-lite"/>
    </source>
</evidence>
<proteinExistence type="predicted"/>
<organism evidence="3 4">
    <name type="scientific">Wickerhamomyces anomalus (strain ATCC 58044 / CBS 1984 / NCYC 433 / NRRL Y-366-8)</name>
    <name type="common">Yeast</name>
    <name type="synonym">Hansenula anomala</name>
    <dbReference type="NCBI Taxonomy" id="683960"/>
    <lineage>
        <taxon>Eukaryota</taxon>
        <taxon>Fungi</taxon>
        <taxon>Dikarya</taxon>
        <taxon>Ascomycota</taxon>
        <taxon>Saccharomycotina</taxon>
        <taxon>Saccharomycetes</taxon>
        <taxon>Phaffomycetales</taxon>
        <taxon>Wickerhamomycetaceae</taxon>
        <taxon>Wickerhamomyces</taxon>
    </lineage>
</organism>
<evidence type="ECO:0000313" key="3">
    <source>
        <dbReference type="EMBL" id="ODQ58839.1"/>
    </source>
</evidence>
<keyword evidence="2" id="KW-1133">Transmembrane helix</keyword>
<keyword evidence="2" id="KW-0812">Transmembrane</keyword>
<dbReference type="EMBL" id="KV454211">
    <property type="protein sequence ID" value="ODQ58839.1"/>
    <property type="molecule type" value="Genomic_DNA"/>
</dbReference>
<gene>
    <name evidence="3" type="ORF">WICANDRAFT_84555</name>
</gene>
<evidence type="ECO:0000313" key="4">
    <source>
        <dbReference type="Proteomes" id="UP000094112"/>
    </source>
</evidence>